<accession>A0A371CPC7</accession>
<keyword evidence="3" id="KW-1185">Reference proteome</keyword>
<dbReference type="Proteomes" id="UP000256964">
    <property type="component" value="Unassembled WGS sequence"/>
</dbReference>
<sequence>MSVVHSASEIIAKPLEPTQRRKPPTLTTEKRKEIAKERQEKTAAIDGEVYKWWETTQGLAVTLAEKYGRDANYYLNLMLSGAVKLKGGRKGNAYNAWLHHLSQTNNDGVDVVELGQENIEDYYNLTDEQKNELVKEFEEEKKSQTHGLRLGARARTKDVSVTCKKIEDLFTGIQGRAGVEGFYMIVRSNGDYSFKPRFWFTSESLDEYLRGAVRRFEPEKIGVLAEAFAISGANFFSYLKNPKEKVSHLKAEIRDMVLEALREITSNPRVAMSYVHFTRNIELVYRVTMQGWTASRFCNPSDLSNNIEELQKLRDALAGDQCKFVRLTDSQYNAIKQKYEAQAAEGLLPERQKRSDAGMKRKKAPKATADSESRAGGEEGGEGSSATLSKRPRVEGKDD</sequence>
<feature type="region of interest" description="Disordered" evidence="1">
    <location>
        <begin position="12"/>
        <end position="39"/>
    </location>
</feature>
<gene>
    <name evidence="2" type="ORF">OH76DRAFT_1488927</name>
</gene>
<dbReference type="AlphaFoldDB" id="A0A371CPC7"/>
<feature type="compositionally biased region" description="Basic and acidic residues" evidence="1">
    <location>
        <begin position="28"/>
        <end position="39"/>
    </location>
</feature>
<dbReference type="STRING" id="139420.A0A371CPC7"/>
<evidence type="ECO:0000313" key="3">
    <source>
        <dbReference type="Proteomes" id="UP000256964"/>
    </source>
</evidence>
<dbReference type="OrthoDB" id="2803164at2759"/>
<evidence type="ECO:0000313" key="2">
    <source>
        <dbReference type="EMBL" id="RDX42145.1"/>
    </source>
</evidence>
<feature type="region of interest" description="Disordered" evidence="1">
    <location>
        <begin position="346"/>
        <end position="399"/>
    </location>
</feature>
<reference evidence="2 3" key="1">
    <citation type="journal article" date="2018" name="Biotechnol. Biofuels">
        <title>Integrative visual omics of the white-rot fungus Polyporus brumalis exposes the biotechnological potential of its oxidative enzymes for delignifying raw plant biomass.</title>
        <authorList>
            <person name="Miyauchi S."/>
            <person name="Rancon A."/>
            <person name="Drula E."/>
            <person name="Hage H."/>
            <person name="Chaduli D."/>
            <person name="Favel A."/>
            <person name="Grisel S."/>
            <person name="Henrissat B."/>
            <person name="Herpoel-Gimbert I."/>
            <person name="Ruiz-Duenas F.J."/>
            <person name="Chevret D."/>
            <person name="Hainaut M."/>
            <person name="Lin J."/>
            <person name="Wang M."/>
            <person name="Pangilinan J."/>
            <person name="Lipzen A."/>
            <person name="Lesage-Meessen L."/>
            <person name="Navarro D."/>
            <person name="Riley R."/>
            <person name="Grigoriev I.V."/>
            <person name="Zhou S."/>
            <person name="Raouche S."/>
            <person name="Rosso M.N."/>
        </authorList>
    </citation>
    <scope>NUCLEOTIDE SEQUENCE [LARGE SCALE GENOMIC DNA]</scope>
    <source>
        <strain evidence="2 3">BRFM 1820</strain>
    </source>
</reference>
<feature type="compositionally biased region" description="Basic and acidic residues" evidence="1">
    <location>
        <begin position="348"/>
        <end position="359"/>
    </location>
</feature>
<name>A0A371CPC7_9APHY</name>
<dbReference type="EMBL" id="KZ857492">
    <property type="protein sequence ID" value="RDX42145.1"/>
    <property type="molecule type" value="Genomic_DNA"/>
</dbReference>
<protein>
    <submittedName>
        <fullName evidence="2">Uncharacterized protein</fullName>
    </submittedName>
</protein>
<organism evidence="2 3">
    <name type="scientific">Lentinus brumalis</name>
    <dbReference type="NCBI Taxonomy" id="2498619"/>
    <lineage>
        <taxon>Eukaryota</taxon>
        <taxon>Fungi</taxon>
        <taxon>Dikarya</taxon>
        <taxon>Basidiomycota</taxon>
        <taxon>Agaricomycotina</taxon>
        <taxon>Agaricomycetes</taxon>
        <taxon>Polyporales</taxon>
        <taxon>Polyporaceae</taxon>
        <taxon>Lentinus</taxon>
    </lineage>
</organism>
<evidence type="ECO:0000256" key="1">
    <source>
        <dbReference type="SAM" id="MobiDB-lite"/>
    </source>
</evidence>
<proteinExistence type="predicted"/>